<protein>
    <submittedName>
        <fullName evidence="2">Uncharacterized protein</fullName>
    </submittedName>
</protein>
<name>A0A8K0C5U5_IGNLU</name>
<comment type="caution">
    <text evidence="2">The sequence shown here is derived from an EMBL/GenBank/DDBJ whole genome shotgun (WGS) entry which is preliminary data.</text>
</comment>
<accession>A0A8K0C5U5</accession>
<dbReference type="AlphaFoldDB" id="A0A8K0C5U5"/>
<reference evidence="2" key="1">
    <citation type="submission" date="2019-08" db="EMBL/GenBank/DDBJ databases">
        <title>The genome of the North American firefly Photinus pyralis.</title>
        <authorList>
            <consortium name="Photinus pyralis genome working group"/>
            <person name="Fallon T.R."/>
            <person name="Sander Lower S.E."/>
            <person name="Weng J.-K."/>
        </authorList>
    </citation>
    <scope>NUCLEOTIDE SEQUENCE</scope>
    <source>
        <strain evidence="2">TRF0915ILg1</strain>
        <tissue evidence="2">Whole body</tissue>
    </source>
</reference>
<keyword evidence="1" id="KW-1133">Transmembrane helix</keyword>
<keyword evidence="1" id="KW-0472">Membrane</keyword>
<keyword evidence="1" id="KW-0812">Transmembrane</keyword>
<keyword evidence="3" id="KW-1185">Reference proteome</keyword>
<evidence type="ECO:0000313" key="3">
    <source>
        <dbReference type="Proteomes" id="UP000801492"/>
    </source>
</evidence>
<evidence type="ECO:0000313" key="2">
    <source>
        <dbReference type="EMBL" id="KAF2880944.1"/>
    </source>
</evidence>
<organism evidence="2 3">
    <name type="scientific">Ignelater luminosus</name>
    <name type="common">Cucubano</name>
    <name type="synonym">Pyrophorus luminosus</name>
    <dbReference type="NCBI Taxonomy" id="2038154"/>
    <lineage>
        <taxon>Eukaryota</taxon>
        <taxon>Metazoa</taxon>
        <taxon>Ecdysozoa</taxon>
        <taxon>Arthropoda</taxon>
        <taxon>Hexapoda</taxon>
        <taxon>Insecta</taxon>
        <taxon>Pterygota</taxon>
        <taxon>Neoptera</taxon>
        <taxon>Endopterygota</taxon>
        <taxon>Coleoptera</taxon>
        <taxon>Polyphaga</taxon>
        <taxon>Elateriformia</taxon>
        <taxon>Elateroidea</taxon>
        <taxon>Elateridae</taxon>
        <taxon>Agrypninae</taxon>
        <taxon>Pyrophorini</taxon>
        <taxon>Ignelater</taxon>
    </lineage>
</organism>
<dbReference type="Proteomes" id="UP000801492">
    <property type="component" value="Unassembled WGS sequence"/>
</dbReference>
<gene>
    <name evidence="2" type="ORF">ILUMI_25225</name>
</gene>
<proteinExistence type="predicted"/>
<evidence type="ECO:0000256" key="1">
    <source>
        <dbReference type="SAM" id="Phobius"/>
    </source>
</evidence>
<dbReference type="EMBL" id="VTPC01090883">
    <property type="protein sequence ID" value="KAF2880944.1"/>
    <property type="molecule type" value="Genomic_DNA"/>
</dbReference>
<feature type="transmembrane region" description="Helical" evidence="1">
    <location>
        <begin position="6"/>
        <end position="27"/>
    </location>
</feature>
<sequence length="132" mass="15019">MFRVAVIVVCACEGVIVTVAVHLAYLVSPNLLQHNGRQSSKPLRLESKTIFKRYLTKEELEKMLYNLEDPIFISNVSSESDFDLDEELNIEAETPINLPDYEEPEDEAAEVKLIGRQLSICKIFSFPKKVNC</sequence>
<dbReference type="OrthoDB" id="6783882at2759"/>